<dbReference type="AlphaFoldDB" id="A0A330L2C9"/>
<dbReference type="Proteomes" id="UP000248168">
    <property type="component" value="Unassembled WGS sequence"/>
</dbReference>
<organism evidence="1 2">
    <name type="scientific">Nitrospira lenta</name>
    <dbReference type="NCBI Taxonomy" id="1436998"/>
    <lineage>
        <taxon>Bacteria</taxon>
        <taxon>Pseudomonadati</taxon>
        <taxon>Nitrospirota</taxon>
        <taxon>Nitrospiria</taxon>
        <taxon>Nitrospirales</taxon>
        <taxon>Nitrospiraceae</taxon>
        <taxon>Nitrospira</taxon>
    </lineage>
</organism>
<evidence type="ECO:0000313" key="1">
    <source>
        <dbReference type="EMBL" id="SPP63477.1"/>
    </source>
</evidence>
<accession>A0A330L2C9</accession>
<keyword evidence="2" id="KW-1185">Reference proteome</keyword>
<protein>
    <recommendedName>
        <fullName evidence="3">Bacterial bifunctional deaminase-reductase C-terminal domain-containing protein</fullName>
    </recommendedName>
</protein>
<evidence type="ECO:0008006" key="3">
    <source>
        <dbReference type="Google" id="ProtNLM"/>
    </source>
</evidence>
<name>A0A330L2C9_9BACT</name>
<dbReference type="InParanoid" id="A0A330L2C9"/>
<proteinExistence type="predicted"/>
<gene>
    <name evidence="1" type="ORF">NITLEN_10563</name>
</gene>
<sequence>MKTQYYTATSLDGFIATEDDSLEWLFPLGDLNDSSYPRKTKVSGTIVRTDGWGFWQALVPDTGIHFLASQYLSAWIIARFEGEEAARSALHYVAPVGEKEEYVDRAMKNITPYLTTVAA</sequence>
<evidence type="ECO:0000313" key="2">
    <source>
        <dbReference type="Proteomes" id="UP000248168"/>
    </source>
</evidence>
<reference evidence="2" key="1">
    <citation type="submission" date="2018-04" db="EMBL/GenBank/DDBJ databases">
        <authorList>
            <person name="Lucker S."/>
            <person name="Sakoula D."/>
        </authorList>
    </citation>
    <scope>NUCLEOTIDE SEQUENCE [LARGE SCALE GENOMIC DNA]</scope>
</reference>
<dbReference type="EMBL" id="OUNR01000001">
    <property type="protein sequence ID" value="SPP63477.1"/>
    <property type="molecule type" value="Genomic_DNA"/>
</dbReference>